<proteinExistence type="predicted"/>
<reference evidence="2 3" key="1">
    <citation type="journal article" date="2022" name="Nat. Plants">
        <title>Genomes of leafy and leafless Platanthera orchids illuminate the evolution of mycoheterotrophy.</title>
        <authorList>
            <person name="Li M.H."/>
            <person name="Liu K.W."/>
            <person name="Li Z."/>
            <person name="Lu H.C."/>
            <person name="Ye Q.L."/>
            <person name="Zhang D."/>
            <person name="Wang J.Y."/>
            <person name="Li Y.F."/>
            <person name="Zhong Z.M."/>
            <person name="Liu X."/>
            <person name="Yu X."/>
            <person name="Liu D.K."/>
            <person name="Tu X.D."/>
            <person name="Liu B."/>
            <person name="Hao Y."/>
            <person name="Liao X.Y."/>
            <person name="Jiang Y.T."/>
            <person name="Sun W.H."/>
            <person name="Chen J."/>
            <person name="Chen Y.Q."/>
            <person name="Ai Y."/>
            <person name="Zhai J.W."/>
            <person name="Wu S.S."/>
            <person name="Zhou Z."/>
            <person name="Hsiao Y.Y."/>
            <person name="Wu W.L."/>
            <person name="Chen Y.Y."/>
            <person name="Lin Y.F."/>
            <person name="Hsu J.L."/>
            <person name="Li C.Y."/>
            <person name="Wang Z.W."/>
            <person name="Zhao X."/>
            <person name="Zhong W.Y."/>
            <person name="Ma X.K."/>
            <person name="Ma L."/>
            <person name="Huang J."/>
            <person name="Chen G.Z."/>
            <person name="Huang M.Z."/>
            <person name="Huang L."/>
            <person name="Peng D.H."/>
            <person name="Luo Y.B."/>
            <person name="Zou S.Q."/>
            <person name="Chen S.P."/>
            <person name="Lan S."/>
            <person name="Tsai W.C."/>
            <person name="Van de Peer Y."/>
            <person name="Liu Z.J."/>
        </authorList>
    </citation>
    <scope>NUCLEOTIDE SEQUENCE [LARGE SCALE GENOMIC DNA]</scope>
    <source>
        <strain evidence="2">Lor288</strain>
    </source>
</reference>
<dbReference type="Pfam" id="PF25333">
    <property type="entry name" value="DUF2921_N"/>
    <property type="match status" value="1"/>
</dbReference>
<dbReference type="Proteomes" id="UP001412067">
    <property type="component" value="Unassembled WGS sequence"/>
</dbReference>
<feature type="domain" description="DUF2921" evidence="1">
    <location>
        <begin position="12"/>
        <end position="57"/>
    </location>
</feature>
<dbReference type="InterPro" id="IPR057425">
    <property type="entry name" value="DUF2921_N"/>
</dbReference>
<dbReference type="PANTHER" id="PTHR33389:SF18">
    <property type="entry name" value="OS01G0677900 PROTEIN"/>
    <property type="match status" value="1"/>
</dbReference>
<accession>A0ABR2LDB6</accession>
<evidence type="ECO:0000313" key="2">
    <source>
        <dbReference type="EMBL" id="KAK8937875.1"/>
    </source>
</evidence>
<evidence type="ECO:0000259" key="1">
    <source>
        <dbReference type="Pfam" id="PF25333"/>
    </source>
</evidence>
<evidence type="ECO:0000313" key="3">
    <source>
        <dbReference type="Proteomes" id="UP001412067"/>
    </source>
</evidence>
<comment type="caution">
    <text evidence="2">The sequence shown here is derived from an EMBL/GenBank/DDBJ whole genome shotgun (WGS) entry which is preliminary data.</text>
</comment>
<dbReference type="PANTHER" id="PTHR33389">
    <property type="entry name" value="FAMILY PROTEIN, PUTATIVE (DUF2921)-RELATED"/>
    <property type="match status" value="1"/>
</dbReference>
<name>A0ABR2LDB6_9ASPA</name>
<keyword evidence="3" id="KW-1185">Reference proteome</keyword>
<organism evidence="2 3">
    <name type="scientific">Platanthera guangdongensis</name>
    <dbReference type="NCBI Taxonomy" id="2320717"/>
    <lineage>
        <taxon>Eukaryota</taxon>
        <taxon>Viridiplantae</taxon>
        <taxon>Streptophyta</taxon>
        <taxon>Embryophyta</taxon>
        <taxon>Tracheophyta</taxon>
        <taxon>Spermatophyta</taxon>
        <taxon>Magnoliopsida</taxon>
        <taxon>Liliopsida</taxon>
        <taxon>Asparagales</taxon>
        <taxon>Orchidaceae</taxon>
        <taxon>Orchidoideae</taxon>
        <taxon>Orchideae</taxon>
        <taxon>Orchidinae</taxon>
        <taxon>Platanthera</taxon>
    </lineage>
</organism>
<dbReference type="EMBL" id="JBBWWR010000021">
    <property type="protein sequence ID" value="KAK8937875.1"/>
    <property type="molecule type" value="Genomic_DNA"/>
</dbReference>
<sequence length="88" mass="9780">MYGRSRHRPFQKSIILDLSAVFKLRYPSISNITSSVVIGNLESLGLIGSPNYFAPITLQAYSQRNYEYTKIPQALSSCSALLDPAINL</sequence>
<protein>
    <recommendedName>
        <fullName evidence="1">DUF2921 domain-containing protein</fullName>
    </recommendedName>
</protein>
<gene>
    <name evidence="2" type="ORF">KSP40_PGU017288</name>
</gene>